<feature type="region of interest" description="Disordered" evidence="1">
    <location>
        <begin position="63"/>
        <end position="85"/>
    </location>
</feature>
<protein>
    <submittedName>
        <fullName evidence="2">Uncharacterized protein</fullName>
    </submittedName>
</protein>
<organism evidence="2 3">
    <name type="scientific">Tuber magnatum</name>
    <name type="common">white Piedmont truffle</name>
    <dbReference type="NCBI Taxonomy" id="42249"/>
    <lineage>
        <taxon>Eukaryota</taxon>
        <taxon>Fungi</taxon>
        <taxon>Dikarya</taxon>
        <taxon>Ascomycota</taxon>
        <taxon>Pezizomycotina</taxon>
        <taxon>Pezizomycetes</taxon>
        <taxon>Pezizales</taxon>
        <taxon>Tuberaceae</taxon>
        <taxon>Tuber</taxon>
    </lineage>
</organism>
<comment type="caution">
    <text evidence="2">The sequence shown here is derived from an EMBL/GenBank/DDBJ whole genome shotgun (WGS) entry which is preliminary data.</text>
</comment>
<dbReference type="Proteomes" id="UP000246991">
    <property type="component" value="Unassembled WGS sequence"/>
</dbReference>
<dbReference type="OrthoDB" id="5414761at2759"/>
<dbReference type="AlphaFoldDB" id="A0A317SYN1"/>
<accession>A0A317SYN1</accession>
<sequence length="251" mass="27435">MFTFLRIQAVKSVSRTTLGLGLLSSPACRMHSPASKYLCPLCYEYKSVRRLASQTILHDVRAHKAGQEASQRSQPVDTRDPHGPGCKDYDTLIPDIDVRKLKSRIAGVAGIPYHSPATREEADAVVKIGDCFLYGPNLRIFFPAILSSPEGKAHWVFFLVNSGSSRTYLSTQTSDLFGITPSDVSAAVAIAGHHHTVYRAPQHSHFAEVDILGTHFLNAHGASLITDFATLRAKLFFGGTAWKVMVEGAKL</sequence>
<dbReference type="EMBL" id="PYWC01000011">
    <property type="protein sequence ID" value="PWW78980.1"/>
    <property type="molecule type" value="Genomic_DNA"/>
</dbReference>
<gene>
    <name evidence="2" type="ORF">C7212DRAFT_309538</name>
</gene>
<keyword evidence="3" id="KW-1185">Reference proteome</keyword>
<evidence type="ECO:0000256" key="1">
    <source>
        <dbReference type="SAM" id="MobiDB-lite"/>
    </source>
</evidence>
<dbReference type="STRING" id="42249.A0A317SYN1"/>
<reference evidence="2 3" key="1">
    <citation type="submission" date="2018-03" db="EMBL/GenBank/DDBJ databases">
        <title>Genomes of Pezizomycetes fungi and the evolution of truffles.</title>
        <authorList>
            <person name="Murat C."/>
            <person name="Payen T."/>
            <person name="Noel B."/>
            <person name="Kuo A."/>
            <person name="Martin F.M."/>
        </authorList>
    </citation>
    <scope>NUCLEOTIDE SEQUENCE [LARGE SCALE GENOMIC DNA]</scope>
    <source>
        <strain evidence="2">091103-1</strain>
    </source>
</reference>
<name>A0A317SYN1_9PEZI</name>
<proteinExistence type="predicted"/>
<evidence type="ECO:0000313" key="3">
    <source>
        <dbReference type="Proteomes" id="UP000246991"/>
    </source>
</evidence>
<evidence type="ECO:0000313" key="2">
    <source>
        <dbReference type="EMBL" id="PWW78980.1"/>
    </source>
</evidence>